<evidence type="ECO:0008006" key="5">
    <source>
        <dbReference type="Google" id="ProtNLM"/>
    </source>
</evidence>
<name>A0ABP1Q8J2_9HEXA</name>
<gene>
    <name evidence="3" type="ORF">ODALV1_LOCUS7132</name>
</gene>
<feature type="region of interest" description="Disordered" evidence="1">
    <location>
        <begin position="87"/>
        <end position="112"/>
    </location>
</feature>
<evidence type="ECO:0000256" key="2">
    <source>
        <dbReference type="SAM" id="Phobius"/>
    </source>
</evidence>
<reference evidence="3 4" key="1">
    <citation type="submission" date="2024-08" db="EMBL/GenBank/DDBJ databases">
        <authorList>
            <person name="Cucini C."/>
            <person name="Frati F."/>
        </authorList>
    </citation>
    <scope>NUCLEOTIDE SEQUENCE [LARGE SCALE GENOMIC DNA]</scope>
</reference>
<feature type="compositionally biased region" description="Polar residues" evidence="1">
    <location>
        <begin position="87"/>
        <end position="99"/>
    </location>
</feature>
<keyword evidence="2" id="KW-1133">Transmembrane helix</keyword>
<organism evidence="3 4">
    <name type="scientific">Orchesella dallaii</name>
    <dbReference type="NCBI Taxonomy" id="48710"/>
    <lineage>
        <taxon>Eukaryota</taxon>
        <taxon>Metazoa</taxon>
        <taxon>Ecdysozoa</taxon>
        <taxon>Arthropoda</taxon>
        <taxon>Hexapoda</taxon>
        <taxon>Collembola</taxon>
        <taxon>Entomobryomorpha</taxon>
        <taxon>Entomobryoidea</taxon>
        <taxon>Orchesellidae</taxon>
        <taxon>Orchesellinae</taxon>
        <taxon>Orchesella</taxon>
    </lineage>
</organism>
<dbReference type="Proteomes" id="UP001642540">
    <property type="component" value="Unassembled WGS sequence"/>
</dbReference>
<comment type="caution">
    <text evidence="3">The sequence shown here is derived from an EMBL/GenBank/DDBJ whole genome shotgun (WGS) entry which is preliminary data.</text>
</comment>
<keyword evidence="2" id="KW-0812">Transmembrane</keyword>
<feature type="transmembrane region" description="Helical" evidence="2">
    <location>
        <begin position="20"/>
        <end position="40"/>
    </location>
</feature>
<evidence type="ECO:0000313" key="3">
    <source>
        <dbReference type="EMBL" id="CAL8088687.1"/>
    </source>
</evidence>
<keyword evidence="4" id="KW-1185">Reference proteome</keyword>
<sequence length="112" mass="13003">MSIVRFHCRHFHQHGMFRAFFGGFFSTLLLILGVLMFYYYCVRGSTWGRSFHIFPRKPMIPITVPFARATNYMDSERPETIVLTTTSPPSVLYSNSPTFDHTGEQSSSDRRL</sequence>
<evidence type="ECO:0000313" key="4">
    <source>
        <dbReference type="Proteomes" id="UP001642540"/>
    </source>
</evidence>
<proteinExistence type="predicted"/>
<feature type="compositionally biased region" description="Basic and acidic residues" evidence="1">
    <location>
        <begin position="101"/>
        <end position="112"/>
    </location>
</feature>
<evidence type="ECO:0000256" key="1">
    <source>
        <dbReference type="SAM" id="MobiDB-lite"/>
    </source>
</evidence>
<dbReference type="EMBL" id="CAXLJM020000023">
    <property type="protein sequence ID" value="CAL8088687.1"/>
    <property type="molecule type" value="Genomic_DNA"/>
</dbReference>
<keyword evidence="2" id="KW-0472">Membrane</keyword>
<accession>A0ABP1Q8J2</accession>
<protein>
    <recommendedName>
        <fullName evidence="5">Vesicular, overexpressed in cancer, prosurvival protein 1</fullName>
    </recommendedName>
</protein>